<dbReference type="PANTHER" id="PTHR21716">
    <property type="entry name" value="TRANSMEMBRANE PROTEIN"/>
    <property type="match status" value="1"/>
</dbReference>
<organism evidence="7 8">
    <name type="scientific">Steroidobacter agaridevorans</name>
    <dbReference type="NCBI Taxonomy" id="2695856"/>
    <lineage>
        <taxon>Bacteria</taxon>
        <taxon>Pseudomonadati</taxon>
        <taxon>Pseudomonadota</taxon>
        <taxon>Gammaproteobacteria</taxon>
        <taxon>Steroidobacterales</taxon>
        <taxon>Steroidobacteraceae</taxon>
        <taxon>Steroidobacter</taxon>
    </lineage>
</organism>
<comment type="similarity">
    <text evidence="2">Belongs to the autoinducer-2 exporter (AI-2E) (TC 2.A.86) family.</text>
</comment>
<reference evidence="8" key="1">
    <citation type="submission" date="2020-01" db="EMBL/GenBank/DDBJ databases">
        <title>'Steroidobacter agaridevorans' sp. nov., agar-degrading bacteria isolated from rhizosphere soils.</title>
        <authorList>
            <person name="Ikenaga M."/>
            <person name="Kataoka M."/>
            <person name="Murouchi A."/>
            <person name="Katsuragi S."/>
            <person name="Sakai M."/>
        </authorList>
    </citation>
    <scope>NUCLEOTIDE SEQUENCE [LARGE SCALE GENOMIC DNA]</scope>
    <source>
        <strain evidence="8">YU21-B</strain>
    </source>
</reference>
<comment type="caution">
    <text evidence="7">The sequence shown here is derived from an EMBL/GenBank/DDBJ whole genome shotgun (WGS) entry which is preliminary data.</text>
</comment>
<keyword evidence="5 6" id="KW-0472">Membrane</keyword>
<name>A0A829YAM7_9GAMM</name>
<feature type="transmembrane region" description="Helical" evidence="6">
    <location>
        <begin position="10"/>
        <end position="28"/>
    </location>
</feature>
<evidence type="ECO:0000256" key="2">
    <source>
        <dbReference type="ARBA" id="ARBA00009773"/>
    </source>
</evidence>
<dbReference type="GO" id="GO:0016020">
    <property type="term" value="C:membrane"/>
    <property type="evidence" value="ECO:0007669"/>
    <property type="project" value="UniProtKB-SubCell"/>
</dbReference>
<evidence type="ECO:0000256" key="4">
    <source>
        <dbReference type="ARBA" id="ARBA00022989"/>
    </source>
</evidence>
<dbReference type="EMBL" id="BLJN01000002">
    <property type="protein sequence ID" value="GFE80357.1"/>
    <property type="molecule type" value="Genomic_DNA"/>
</dbReference>
<feature type="transmembrane region" description="Helical" evidence="6">
    <location>
        <begin position="65"/>
        <end position="87"/>
    </location>
</feature>
<accession>A0A829YAM7</accession>
<evidence type="ECO:0000256" key="1">
    <source>
        <dbReference type="ARBA" id="ARBA00004141"/>
    </source>
</evidence>
<evidence type="ECO:0000313" key="8">
    <source>
        <dbReference type="Proteomes" id="UP000445000"/>
    </source>
</evidence>
<keyword evidence="8" id="KW-1185">Reference proteome</keyword>
<dbReference type="Pfam" id="PF01594">
    <property type="entry name" value="AI-2E_transport"/>
    <property type="match status" value="1"/>
</dbReference>
<feature type="transmembrane region" description="Helical" evidence="6">
    <location>
        <begin position="275"/>
        <end position="292"/>
    </location>
</feature>
<dbReference type="PANTHER" id="PTHR21716:SF4">
    <property type="entry name" value="TRANSMEMBRANE PROTEIN 245"/>
    <property type="match status" value="1"/>
</dbReference>
<comment type="subcellular location">
    <subcellularLocation>
        <location evidence="1">Membrane</location>
        <topology evidence="1">Multi-pass membrane protein</topology>
    </subcellularLocation>
</comment>
<evidence type="ECO:0000313" key="7">
    <source>
        <dbReference type="EMBL" id="GFE80357.1"/>
    </source>
</evidence>
<evidence type="ECO:0000256" key="3">
    <source>
        <dbReference type="ARBA" id="ARBA00022692"/>
    </source>
</evidence>
<feature type="transmembrane region" description="Helical" evidence="6">
    <location>
        <begin position="242"/>
        <end position="263"/>
    </location>
</feature>
<gene>
    <name evidence="7" type="ORF">GCM10011487_23570</name>
</gene>
<dbReference type="RefSeq" id="WP_161812054.1">
    <property type="nucleotide sequence ID" value="NZ_BLJN01000002.1"/>
</dbReference>
<dbReference type="AlphaFoldDB" id="A0A829YAM7"/>
<keyword evidence="3 6" id="KW-0812">Transmembrane</keyword>
<keyword evidence="4 6" id="KW-1133">Transmembrane helix</keyword>
<evidence type="ECO:0000256" key="6">
    <source>
        <dbReference type="SAM" id="Phobius"/>
    </source>
</evidence>
<proteinExistence type="inferred from homology"/>
<dbReference type="InterPro" id="IPR002549">
    <property type="entry name" value="AI-2E-like"/>
</dbReference>
<dbReference type="Proteomes" id="UP000445000">
    <property type="component" value="Unassembled WGS sequence"/>
</dbReference>
<feature type="transmembrane region" description="Helical" evidence="6">
    <location>
        <begin position="312"/>
        <end position="342"/>
    </location>
</feature>
<feature type="transmembrane region" description="Helical" evidence="6">
    <location>
        <begin position="34"/>
        <end position="53"/>
    </location>
</feature>
<sequence length="374" mass="40156">MLADLPTAPWFRRLLVAGLILGILLLTFSVLQPFIVPLIWGAILAYVAWPMHLRILKACGGRNPAASLISTLLVTVIIVVPLVWLILMLRVEAVAAYGAIQDFLATKPVLPQAIRDLPYVGAQAQDVLNQIAADPKALRGQVMLMMEESSVEVTRLIGGAGRNVAKLFFAVFSMYFLLRDGPRLMREARAVLEGILGPRVHDYIDAAGATTQAVVYALMLGALAQGVAAGFGYWIFGVEAPVLMGAVTVIIALIPFGAPMVWGSLATWALVRGQMVDGIGLILWGLILVSWVDNIVRPLVISNATRMPFLLVVFGVLGGVLAFGLVGLFIGPVLLAVSLAIWREWLEEHSTKEDVAIVTSDGAKPLPVKKTGSP</sequence>
<protein>
    <submittedName>
        <fullName evidence="7">AI-2E family transporter</fullName>
    </submittedName>
</protein>
<feature type="transmembrane region" description="Helical" evidence="6">
    <location>
        <begin position="156"/>
        <end position="178"/>
    </location>
</feature>
<evidence type="ECO:0000256" key="5">
    <source>
        <dbReference type="ARBA" id="ARBA00023136"/>
    </source>
</evidence>
<feature type="transmembrane region" description="Helical" evidence="6">
    <location>
        <begin position="213"/>
        <end position="236"/>
    </location>
</feature>